<dbReference type="NCBIfam" id="TIGR00357">
    <property type="entry name" value="peptide-methionine (R)-S-oxide reductase MsrB"/>
    <property type="match status" value="1"/>
</dbReference>
<dbReference type="RefSeq" id="WP_191206945.1">
    <property type="nucleotide sequence ID" value="NZ_JACXZA010000010.1"/>
</dbReference>
<feature type="active site" evidence="8">
    <location>
        <position position="15"/>
    </location>
</feature>
<dbReference type="EC" id="1.8.4.11" evidence="8"/>
<keyword evidence="2 7" id="KW-0560">Oxidoreductase</keyword>
<dbReference type="InterPro" id="IPR002579">
    <property type="entry name" value="Met_Sox_Rdtase_MsrB_dom"/>
</dbReference>
<name>A0ABR8N395_9BACL</name>
<dbReference type="GO" id="GO:0008113">
    <property type="term" value="F:peptide-methionine (S)-S-oxide reductase activity"/>
    <property type="evidence" value="ECO:0007669"/>
    <property type="project" value="UniProtKB-EC"/>
</dbReference>
<evidence type="ECO:0000313" key="10">
    <source>
        <dbReference type="EMBL" id="MBD3922644.1"/>
    </source>
</evidence>
<dbReference type="HAMAP" id="MF_01401">
    <property type="entry name" value="MsrA"/>
    <property type="match status" value="1"/>
</dbReference>
<dbReference type="EC" id="1.8.4.12" evidence="7"/>
<feature type="active site" description="Nucleophile" evidence="7">
    <location>
        <position position="293"/>
    </location>
</feature>
<dbReference type="SUPFAM" id="SSF55068">
    <property type="entry name" value="Peptide methionine sulfoxide reductase"/>
    <property type="match status" value="1"/>
</dbReference>
<dbReference type="InterPro" id="IPR002569">
    <property type="entry name" value="Met_Sox_Rdtase_MsrA_dom"/>
</dbReference>
<evidence type="ECO:0000256" key="5">
    <source>
        <dbReference type="ARBA" id="ARBA00048488"/>
    </source>
</evidence>
<comment type="catalytic activity">
    <reaction evidence="5 7">
        <text>L-methionyl-[protein] + [thioredoxin]-disulfide + H2O = L-methionyl-(R)-S-oxide-[protein] + [thioredoxin]-dithiol</text>
        <dbReference type="Rhea" id="RHEA:24164"/>
        <dbReference type="Rhea" id="RHEA-COMP:10698"/>
        <dbReference type="Rhea" id="RHEA-COMP:10700"/>
        <dbReference type="Rhea" id="RHEA-COMP:12313"/>
        <dbReference type="Rhea" id="RHEA-COMP:12314"/>
        <dbReference type="ChEBI" id="CHEBI:15377"/>
        <dbReference type="ChEBI" id="CHEBI:16044"/>
        <dbReference type="ChEBI" id="CHEBI:29950"/>
        <dbReference type="ChEBI" id="CHEBI:45764"/>
        <dbReference type="ChEBI" id="CHEBI:50058"/>
        <dbReference type="EC" id="1.8.4.12"/>
    </reaction>
</comment>
<dbReference type="InterPro" id="IPR036509">
    <property type="entry name" value="Met_Sox_Rdtase_MsrA_sf"/>
</dbReference>
<dbReference type="InterPro" id="IPR011057">
    <property type="entry name" value="Mss4-like_sf"/>
</dbReference>
<evidence type="ECO:0000256" key="2">
    <source>
        <dbReference type="ARBA" id="ARBA00023002"/>
    </source>
</evidence>
<evidence type="ECO:0000256" key="4">
    <source>
        <dbReference type="ARBA" id="ARBA00047806"/>
    </source>
</evidence>
<comment type="function">
    <text evidence="8">Has an important function as a repair enzyme for proteins that have been inactivated by oxidation. Catalyzes the reversible oxidation-reduction of methionine sulfoxide in proteins to methionine.</text>
</comment>
<proteinExistence type="inferred from homology"/>
<evidence type="ECO:0000256" key="8">
    <source>
        <dbReference type="HAMAP-Rule" id="MF_01401"/>
    </source>
</evidence>
<reference evidence="10 11" key="1">
    <citation type="submission" date="2020-09" db="EMBL/GenBank/DDBJ databases">
        <title>Paenibacillus sp. strain PR3 16S rRNA gene Genome sequencing and assembly.</title>
        <authorList>
            <person name="Kim J."/>
        </authorList>
    </citation>
    <scope>NUCLEOTIDE SEQUENCE [LARGE SCALE GENOMIC DNA]</scope>
    <source>
        <strain evidence="10 11">PR3</strain>
    </source>
</reference>
<evidence type="ECO:0000313" key="11">
    <source>
        <dbReference type="Proteomes" id="UP000609346"/>
    </source>
</evidence>
<dbReference type="PROSITE" id="PS51790">
    <property type="entry name" value="MSRB"/>
    <property type="match status" value="1"/>
</dbReference>
<dbReference type="PANTHER" id="PTHR43774:SF1">
    <property type="entry name" value="PEPTIDE METHIONINE SULFOXIDE REDUCTASE MSRA 2"/>
    <property type="match status" value="1"/>
</dbReference>
<comment type="caution">
    <text evidence="10">The sequence shown here is derived from an EMBL/GenBank/DDBJ whole genome shotgun (WGS) entry which is preliminary data.</text>
</comment>
<evidence type="ECO:0000256" key="7">
    <source>
        <dbReference type="HAMAP-Rule" id="MF_01400"/>
    </source>
</evidence>
<keyword evidence="3" id="KW-0511">Multifunctional enzyme</keyword>
<evidence type="ECO:0000256" key="1">
    <source>
        <dbReference type="ARBA" id="ARBA00005591"/>
    </source>
</evidence>
<evidence type="ECO:0000259" key="9">
    <source>
        <dbReference type="PROSITE" id="PS51790"/>
    </source>
</evidence>
<accession>A0ABR8N395</accession>
<evidence type="ECO:0000256" key="3">
    <source>
        <dbReference type="ARBA" id="ARBA00023268"/>
    </source>
</evidence>
<feature type="domain" description="MsrB" evidence="9">
    <location>
        <begin position="181"/>
        <end position="304"/>
    </location>
</feature>
<comment type="similarity">
    <text evidence="7">Belongs to the MsrB Met sulfoxide reductase family.</text>
</comment>
<evidence type="ECO:0000256" key="6">
    <source>
        <dbReference type="ARBA" id="ARBA00048782"/>
    </source>
</evidence>
<dbReference type="Proteomes" id="UP000609346">
    <property type="component" value="Unassembled WGS sequence"/>
</dbReference>
<dbReference type="Pfam" id="PF01625">
    <property type="entry name" value="PMSR"/>
    <property type="match status" value="1"/>
</dbReference>
<dbReference type="PANTHER" id="PTHR43774">
    <property type="entry name" value="PEPTIDE METHIONINE SULFOXIDE REDUCTASE"/>
    <property type="match status" value="1"/>
</dbReference>
<organism evidence="10 11">
    <name type="scientific">Paenibacillus terricola</name>
    <dbReference type="NCBI Taxonomy" id="2763503"/>
    <lineage>
        <taxon>Bacteria</taxon>
        <taxon>Bacillati</taxon>
        <taxon>Bacillota</taxon>
        <taxon>Bacilli</taxon>
        <taxon>Bacillales</taxon>
        <taxon>Paenibacillaceae</taxon>
        <taxon>Paenibacillus</taxon>
    </lineage>
</organism>
<comment type="caution">
    <text evidence="7">Lacks conserved residue(s) required for the propagation of feature annotation.</text>
</comment>
<dbReference type="Pfam" id="PF01641">
    <property type="entry name" value="SelR"/>
    <property type="match status" value="1"/>
</dbReference>
<dbReference type="Gene3D" id="2.170.150.20">
    <property type="entry name" value="Peptide methionine sulfoxide reductase"/>
    <property type="match status" value="1"/>
</dbReference>
<keyword evidence="11" id="KW-1185">Reference proteome</keyword>
<protein>
    <recommendedName>
        <fullName evidence="7 8">Multifunctional fusion protein</fullName>
    </recommendedName>
    <domain>
        <recommendedName>
            <fullName evidence="8">Peptide methionine sulfoxide reductase MsrA</fullName>
            <shortName evidence="8">Protein-methionine-S-oxide reductase</shortName>
            <ecNumber evidence="8">1.8.4.11</ecNumber>
        </recommendedName>
        <alternativeName>
            <fullName evidence="8">Peptide-methionine (S)-S-oxide reductase</fullName>
            <shortName evidence="8">Peptide Met(O) reductase</shortName>
        </alternativeName>
    </domain>
    <domain>
        <recommendedName>
            <fullName evidence="7">Peptide methionine sulfoxide reductase MsrB</fullName>
            <ecNumber evidence="7">1.8.4.12</ecNumber>
        </recommendedName>
        <alternativeName>
            <fullName evidence="7">Peptide-methionine (R)-S-oxide reductase</fullName>
        </alternativeName>
    </domain>
</protein>
<dbReference type="EMBL" id="JACXZA010000010">
    <property type="protein sequence ID" value="MBD3922644.1"/>
    <property type="molecule type" value="Genomic_DNA"/>
</dbReference>
<comment type="catalytic activity">
    <reaction evidence="4 8">
        <text>L-methionyl-[protein] + [thioredoxin]-disulfide + H2O = L-methionyl-(S)-S-oxide-[protein] + [thioredoxin]-dithiol</text>
        <dbReference type="Rhea" id="RHEA:14217"/>
        <dbReference type="Rhea" id="RHEA-COMP:10698"/>
        <dbReference type="Rhea" id="RHEA-COMP:10700"/>
        <dbReference type="Rhea" id="RHEA-COMP:12313"/>
        <dbReference type="Rhea" id="RHEA-COMP:12315"/>
        <dbReference type="ChEBI" id="CHEBI:15377"/>
        <dbReference type="ChEBI" id="CHEBI:16044"/>
        <dbReference type="ChEBI" id="CHEBI:29950"/>
        <dbReference type="ChEBI" id="CHEBI:44120"/>
        <dbReference type="ChEBI" id="CHEBI:50058"/>
        <dbReference type="EC" id="1.8.4.11"/>
    </reaction>
</comment>
<sequence length="321" mass="36563">MSEQRSEQATFAGGCFWCMVKPFEEMPGIISVISGYTGGSTVNPTYEEVCRGGTGHTEAVQITFDPEQFPYEKLLEIFWRQIDPTDSGGQFHDRGDSYRPAIFYHNETQRQLAESSKQELETSGRFDRPIVVSVEPAAPFYAAEDYHQDYHKKQPLRYKMYRKGSGRDAFITQHWKHREDEASLRKRLTPAQYEVTQNSATEPPFRNEFWDHKEAGLYVDIVSGEPLFSSLDKFDSGCGWPSFTKPLQATAVEEVLDVTHGMVRTEVRSQVADSHLGHVFEDGPRDLGGLRYCINSAALRFIPVGQLEAEGYGEYKKLFKQ</sequence>
<dbReference type="NCBIfam" id="TIGR00401">
    <property type="entry name" value="msrA"/>
    <property type="match status" value="1"/>
</dbReference>
<gene>
    <name evidence="8 10" type="primary">msrA</name>
    <name evidence="7" type="synonym">msrB</name>
    <name evidence="10" type="ORF">H8B09_28210</name>
</gene>
<dbReference type="SUPFAM" id="SSF51316">
    <property type="entry name" value="Mss4-like"/>
    <property type="match status" value="1"/>
</dbReference>
<comment type="catalytic activity">
    <reaction evidence="6 8">
        <text>[thioredoxin]-disulfide + L-methionine + H2O = L-methionine (S)-S-oxide + [thioredoxin]-dithiol</text>
        <dbReference type="Rhea" id="RHEA:19993"/>
        <dbReference type="Rhea" id="RHEA-COMP:10698"/>
        <dbReference type="Rhea" id="RHEA-COMP:10700"/>
        <dbReference type="ChEBI" id="CHEBI:15377"/>
        <dbReference type="ChEBI" id="CHEBI:29950"/>
        <dbReference type="ChEBI" id="CHEBI:50058"/>
        <dbReference type="ChEBI" id="CHEBI:57844"/>
        <dbReference type="ChEBI" id="CHEBI:58772"/>
        <dbReference type="EC" id="1.8.4.11"/>
    </reaction>
</comment>
<dbReference type="HAMAP" id="MF_01400">
    <property type="entry name" value="MsrB"/>
    <property type="match status" value="1"/>
</dbReference>
<dbReference type="Gene3D" id="3.30.1060.10">
    <property type="entry name" value="Peptide methionine sulphoxide reductase MsrA"/>
    <property type="match status" value="1"/>
</dbReference>
<comment type="similarity">
    <text evidence="1 8">Belongs to the MsrA Met sulfoxide reductase family.</text>
</comment>